<feature type="domain" description="DDE Tnp4" evidence="3">
    <location>
        <begin position="134"/>
        <end position="226"/>
    </location>
</feature>
<dbReference type="EMBL" id="KL197712">
    <property type="protein sequence ID" value="KDQ61645.1"/>
    <property type="molecule type" value="Genomic_DNA"/>
</dbReference>
<keyword evidence="2" id="KW-0479">Metal-binding</keyword>
<dbReference type="STRING" id="933084.A0A067Q631"/>
<sequence>MSWLLCLPDCAGNVCTSLQDALEHTSSTVCITPFTFDQLLEELTEDPVFSNNSQNAQLSVETQIAITLYCFGHNSNGISLQQTSHWTGVGKGTVECRRKQRCGLRGHSCKAWHGGWCLINRTLISLFDKPYWFGESYFGWKSNYSLSFQIVSLPNLQIIDYRFDFTGSAHDSTAWGETQFAQDHEWILEDDEFIWADSAYLITTWLVSPYKKPERDMPENEEFNRHVPMV</sequence>
<dbReference type="InterPro" id="IPR027806">
    <property type="entry name" value="HARBI1_dom"/>
</dbReference>
<evidence type="ECO:0000313" key="5">
    <source>
        <dbReference type="Proteomes" id="UP000027265"/>
    </source>
</evidence>
<accession>A0A067Q631</accession>
<dbReference type="GO" id="GO:0046872">
    <property type="term" value="F:metal ion binding"/>
    <property type="evidence" value="ECO:0007669"/>
    <property type="project" value="UniProtKB-KW"/>
</dbReference>
<dbReference type="Pfam" id="PF13359">
    <property type="entry name" value="DDE_Tnp_4"/>
    <property type="match status" value="1"/>
</dbReference>
<name>A0A067Q631_9AGAM</name>
<comment type="cofactor">
    <cofactor evidence="1">
        <name>a divalent metal cation</name>
        <dbReference type="ChEBI" id="CHEBI:60240"/>
    </cofactor>
</comment>
<dbReference type="Proteomes" id="UP000027265">
    <property type="component" value="Unassembled WGS sequence"/>
</dbReference>
<evidence type="ECO:0000259" key="3">
    <source>
        <dbReference type="Pfam" id="PF13359"/>
    </source>
</evidence>
<evidence type="ECO:0000256" key="1">
    <source>
        <dbReference type="ARBA" id="ARBA00001968"/>
    </source>
</evidence>
<organism evidence="4 5">
    <name type="scientific">Jaapia argillacea MUCL 33604</name>
    <dbReference type="NCBI Taxonomy" id="933084"/>
    <lineage>
        <taxon>Eukaryota</taxon>
        <taxon>Fungi</taxon>
        <taxon>Dikarya</taxon>
        <taxon>Basidiomycota</taxon>
        <taxon>Agaricomycotina</taxon>
        <taxon>Agaricomycetes</taxon>
        <taxon>Agaricomycetidae</taxon>
        <taxon>Jaapiales</taxon>
        <taxon>Jaapiaceae</taxon>
        <taxon>Jaapia</taxon>
    </lineage>
</organism>
<dbReference type="OrthoDB" id="2641813at2759"/>
<proteinExistence type="predicted"/>
<dbReference type="AlphaFoldDB" id="A0A067Q631"/>
<keyword evidence="5" id="KW-1185">Reference proteome</keyword>
<dbReference type="HOGENOM" id="CLU_018552_1_4_1"/>
<dbReference type="InParanoid" id="A0A067Q631"/>
<evidence type="ECO:0000313" key="4">
    <source>
        <dbReference type="EMBL" id="KDQ61645.1"/>
    </source>
</evidence>
<evidence type="ECO:0000256" key="2">
    <source>
        <dbReference type="ARBA" id="ARBA00022723"/>
    </source>
</evidence>
<reference evidence="5" key="1">
    <citation type="journal article" date="2014" name="Proc. Natl. Acad. Sci. U.S.A.">
        <title>Extensive sampling of basidiomycete genomes demonstrates inadequacy of the white-rot/brown-rot paradigm for wood decay fungi.</title>
        <authorList>
            <person name="Riley R."/>
            <person name="Salamov A.A."/>
            <person name="Brown D.W."/>
            <person name="Nagy L.G."/>
            <person name="Floudas D."/>
            <person name="Held B.W."/>
            <person name="Levasseur A."/>
            <person name="Lombard V."/>
            <person name="Morin E."/>
            <person name="Otillar R."/>
            <person name="Lindquist E.A."/>
            <person name="Sun H."/>
            <person name="LaButti K.M."/>
            <person name="Schmutz J."/>
            <person name="Jabbour D."/>
            <person name="Luo H."/>
            <person name="Baker S.E."/>
            <person name="Pisabarro A.G."/>
            <person name="Walton J.D."/>
            <person name="Blanchette R.A."/>
            <person name="Henrissat B."/>
            <person name="Martin F."/>
            <person name="Cullen D."/>
            <person name="Hibbett D.S."/>
            <person name="Grigoriev I.V."/>
        </authorList>
    </citation>
    <scope>NUCLEOTIDE SEQUENCE [LARGE SCALE GENOMIC DNA]</scope>
    <source>
        <strain evidence="5">MUCL 33604</strain>
    </source>
</reference>
<gene>
    <name evidence="4" type="ORF">JAAARDRAFT_122825</name>
</gene>
<protein>
    <recommendedName>
        <fullName evidence="3">DDE Tnp4 domain-containing protein</fullName>
    </recommendedName>
</protein>